<protein>
    <submittedName>
        <fullName evidence="1">Putative replicative DNA helicase</fullName>
    </submittedName>
</protein>
<reference evidence="1 2" key="1">
    <citation type="submission" date="2015-01" db="EMBL/GenBank/DDBJ databases">
        <title>Genome Sequencing of Rickettsiales.</title>
        <authorList>
            <person name="Daugherty S.C."/>
            <person name="Su Q."/>
            <person name="Abolude K."/>
            <person name="Beier-Sexton M."/>
            <person name="Carlyon J.A."/>
            <person name="Carter R."/>
            <person name="Day N.P."/>
            <person name="Dumler S.J."/>
            <person name="Dyachenko V."/>
            <person name="Godinez A."/>
            <person name="Kurtti T.J."/>
            <person name="Lichay M."/>
            <person name="Mullins K.E."/>
            <person name="Ott S."/>
            <person name="Pappas-Brown V."/>
            <person name="Paris D.H."/>
            <person name="Patel P."/>
            <person name="Richards A.L."/>
            <person name="Sadzewicz L."/>
            <person name="Sears K."/>
            <person name="Seidman D."/>
            <person name="Sengamalay N."/>
            <person name="Stenos J."/>
            <person name="Tallon L.J."/>
            <person name="Vincent G."/>
            <person name="Fraser C.M."/>
            <person name="Munderloh U."/>
            <person name="Dunning-Hotopp J.C."/>
        </authorList>
    </citation>
    <scope>NUCLEOTIDE SEQUENCE [LARGE SCALE GENOMIC DNA]</scope>
    <source>
        <strain evidence="1 2">UT144</strain>
    </source>
</reference>
<dbReference type="GO" id="GO:0003678">
    <property type="term" value="F:DNA helicase activity"/>
    <property type="evidence" value="ECO:0007669"/>
    <property type="project" value="InterPro"/>
</dbReference>
<dbReference type="GO" id="GO:0006260">
    <property type="term" value="P:DNA replication"/>
    <property type="evidence" value="ECO:0007669"/>
    <property type="project" value="InterPro"/>
</dbReference>
<keyword evidence="1" id="KW-0067">ATP-binding</keyword>
<dbReference type="Proteomes" id="UP000033580">
    <property type="component" value="Unassembled WGS sequence"/>
</dbReference>
<gene>
    <name evidence="1" type="ORF">OTUT144_1583</name>
</gene>
<dbReference type="SUPFAM" id="SSF48024">
    <property type="entry name" value="N-terminal domain of DnaB helicase"/>
    <property type="match status" value="1"/>
</dbReference>
<dbReference type="GO" id="GO:0005524">
    <property type="term" value="F:ATP binding"/>
    <property type="evidence" value="ECO:0007669"/>
    <property type="project" value="InterPro"/>
</dbReference>
<keyword evidence="1" id="KW-0378">Hydrolase</keyword>
<evidence type="ECO:0000313" key="2">
    <source>
        <dbReference type="Proteomes" id="UP000033580"/>
    </source>
</evidence>
<dbReference type="AlphaFoldDB" id="A0A0F3RMD1"/>
<comment type="caution">
    <text evidence="1">The sequence shown here is derived from an EMBL/GenBank/DDBJ whole genome shotgun (WGS) entry which is preliminary data.</text>
</comment>
<evidence type="ECO:0000313" key="1">
    <source>
        <dbReference type="EMBL" id="KJW06369.1"/>
    </source>
</evidence>
<keyword evidence="1" id="KW-0547">Nucleotide-binding</keyword>
<feature type="non-terminal residue" evidence="1">
    <location>
        <position position="35"/>
    </location>
</feature>
<accession>A0A0F3RMD1</accession>
<dbReference type="EMBL" id="LAOR01000130">
    <property type="protein sequence ID" value="KJW06369.1"/>
    <property type="molecule type" value="Genomic_DNA"/>
</dbReference>
<name>A0A0F3RMD1_ORITS</name>
<keyword evidence="1" id="KW-0347">Helicase</keyword>
<organism evidence="1 2">
    <name type="scientific">Orientia tsutsugamushi str. UT144</name>
    <dbReference type="NCBI Taxonomy" id="1441384"/>
    <lineage>
        <taxon>Bacteria</taxon>
        <taxon>Pseudomonadati</taxon>
        <taxon>Pseudomonadota</taxon>
        <taxon>Alphaproteobacteria</taxon>
        <taxon>Rickettsiales</taxon>
        <taxon>Rickettsiaceae</taxon>
        <taxon>Rickettsieae</taxon>
        <taxon>Orientia</taxon>
    </lineage>
</organism>
<sequence>MEKDLPIAKSAPSNIQAEQMILGAVLINNRVLYSI</sequence>
<dbReference type="InterPro" id="IPR036185">
    <property type="entry name" value="DNA_heli_DnaB-like_N_sf"/>
</dbReference>
<proteinExistence type="predicted"/>